<evidence type="ECO:0000313" key="2">
    <source>
        <dbReference type="Proteomes" id="UP000285839"/>
    </source>
</evidence>
<dbReference type="RefSeq" id="WP_118031590.1">
    <property type="nucleotide sequence ID" value="NZ_QRUH01000013.1"/>
</dbReference>
<sequence length="407" mass="45065">MAESILKIHTQNGDIPVGYPGLADKPIADKTLSVEGAFADSKVVGDRFKEVNAETDSLKEDLSNKITKFYASNQGETHITDSDNGKIQDMMLYGKSSQDGVPTPENPVEIKSVVNPTVKVCGENLYPGSDLIGLTKTYTTDFIPVILHKGKIYFSFDTSSDTSDGRYHINAKYFDINKELMGGNGNESIAGNNISHVSFEFDGTKAGINHETIDLKNVSYVKIMFGIYATTATKITYKNIMISATDSDFEPYKPIQTVTLPYTLNAIPVESGGNVTIDGQQYIADYVDVERGKLIRMVDSSKLDNTQSIVDKTEWLLAAPQEIDLTTEQITAFTALATYYPTTHISVTSEQLDGYTVFNYPISMANGWNYVKKQLNDNRDYIYDMDIQIAEAYVNSEYAVALTELEV</sequence>
<dbReference type="AlphaFoldDB" id="A0A412ENH2"/>
<protein>
    <submittedName>
        <fullName evidence="1">Uncharacterized protein</fullName>
    </submittedName>
</protein>
<name>A0A412ENH2_9FIRM</name>
<proteinExistence type="predicted"/>
<dbReference type="EMBL" id="QRUH01000013">
    <property type="protein sequence ID" value="RGR46582.1"/>
    <property type="molecule type" value="Genomic_DNA"/>
</dbReference>
<reference evidence="1 2" key="1">
    <citation type="submission" date="2018-08" db="EMBL/GenBank/DDBJ databases">
        <title>A genome reference for cultivated species of the human gut microbiota.</title>
        <authorList>
            <person name="Zou Y."/>
            <person name="Xue W."/>
            <person name="Luo G."/>
        </authorList>
    </citation>
    <scope>NUCLEOTIDE SEQUENCE [LARGE SCALE GENOMIC DNA]</scope>
    <source>
        <strain evidence="1 2">AF25-21</strain>
    </source>
</reference>
<comment type="caution">
    <text evidence="1">The sequence shown here is derived from an EMBL/GenBank/DDBJ whole genome shotgun (WGS) entry which is preliminary data.</text>
</comment>
<evidence type="ECO:0000313" key="1">
    <source>
        <dbReference type="EMBL" id="RGR46582.1"/>
    </source>
</evidence>
<gene>
    <name evidence="1" type="ORF">DWY46_14305</name>
</gene>
<organism evidence="1 2">
    <name type="scientific">Blautia obeum</name>
    <dbReference type="NCBI Taxonomy" id="40520"/>
    <lineage>
        <taxon>Bacteria</taxon>
        <taxon>Bacillati</taxon>
        <taxon>Bacillota</taxon>
        <taxon>Clostridia</taxon>
        <taxon>Lachnospirales</taxon>
        <taxon>Lachnospiraceae</taxon>
        <taxon>Blautia</taxon>
    </lineage>
</organism>
<accession>A0A412ENH2</accession>
<dbReference type="Proteomes" id="UP000285839">
    <property type="component" value="Unassembled WGS sequence"/>
</dbReference>